<feature type="transmembrane region" description="Helical" evidence="1">
    <location>
        <begin position="7"/>
        <end position="27"/>
    </location>
</feature>
<proteinExistence type="predicted"/>
<evidence type="ECO:0000313" key="4">
    <source>
        <dbReference type="Proteomes" id="UP000595254"/>
    </source>
</evidence>
<name>A0A974NNT3_PERPY</name>
<evidence type="ECO:0000259" key="2">
    <source>
        <dbReference type="PROSITE" id="PS51782"/>
    </source>
</evidence>
<protein>
    <recommendedName>
        <fullName evidence="2">LysM domain-containing protein</fullName>
    </recommendedName>
</protein>
<dbReference type="PROSITE" id="PS51782">
    <property type="entry name" value="LYSM"/>
    <property type="match status" value="1"/>
</dbReference>
<dbReference type="KEGG" id="ppsr:I6J18_05830"/>
<accession>A0A974NNT3</accession>
<feature type="domain" description="LysM" evidence="2">
    <location>
        <begin position="38"/>
        <end position="88"/>
    </location>
</feature>
<keyword evidence="1" id="KW-0812">Transmembrane</keyword>
<dbReference type="AlphaFoldDB" id="A0A974NNT3"/>
<keyword evidence="1" id="KW-1133">Transmembrane helix</keyword>
<evidence type="ECO:0000256" key="1">
    <source>
        <dbReference type="SAM" id="Phobius"/>
    </source>
</evidence>
<organism evidence="3 4">
    <name type="scientific">Peribacillus psychrosaccharolyticus</name>
    <name type="common">Bacillus psychrosaccharolyticus</name>
    <dbReference type="NCBI Taxonomy" id="1407"/>
    <lineage>
        <taxon>Bacteria</taxon>
        <taxon>Bacillati</taxon>
        <taxon>Bacillota</taxon>
        <taxon>Bacilli</taxon>
        <taxon>Bacillales</taxon>
        <taxon>Bacillaceae</taxon>
        <taxon>Peribacillus</taxon>
    </lineage>
</organism>
<evidence type="ECO:0000313" key="3">
    <source>
        <dbReference type="EMBL" id="QQT01386.1"/>
    </source>
</evidence>
<gene>
    <name evidence="3" type="ORF">I6J18_05830</name>
</gene>
<keyword evidence="4" id="KW-1185">Reference proteome</keyword>
<dbReference type="EMBL" id="CP068053">
    <property type="protein sequence ID" value="QQT01386.1"/>
    <property type="molecule type" value="Genomic_DNA"/>
</dbReference>
<dbReference type="InterPro" id="IPR018392">
    <property type="entry name" value="LysM"/>
</dbReference>
<sequence>MKSLFKNYTYTLMLAGMVAIISLLFSFNINPEKLDGYLSVTLKENDNVTTIVDQYNTGELTKLQFIDWIEENNSVYANTLEPGDTIVIPVLQNHKVINVASRD</sequence>
<dbReference type="RefSeq" id="WP_040375155.1">
    <property type="nucleotide sequence ID" value="NZ_CP068053.1"/>
</dbReference>
<keyword evidence="1" id="KW-0472">Membrane</keyword>
<reference evidence="3 4" key="1">
    <citation type="submission" date="2021-01" db="EMBL/GenBank/DDBJ databases">
        <title>FDA dAtabase for Regulatory Grade micrObial Sequences (FDA-ARGOS): Supporting development and validation of Infectious Disease Dx tests.</title>
        <authorList>
            <person name="Nelson B."/>
            <person name="Plummer A."/>
            <person name="Tallon L."/>
            <person name="Sadzewicz L."/>
            <person name="Zhao X."/>
            <person name="Boylan J."/>
            <person name="Ott S."/>
            <person name="Bowen H."/>
            <person name="Vavikolanu K."/>
            <person name="Mehta A."/>
            <person name="Aluvathingal J."/>
            <person name="Nadendla S."/>
            <person name="Myers T."/>
            <person name="Yan Y."/>
            <person name="Sichtig H."/>
        </authorList>
    </citation>
    <scope>NUCLEOTIDE SEQUENCE [LARGE SCALE GENOMIC DNA]</scope>
    <source>
        <strain evidence="3 4">FDAARGOS_1161</strain>
    </source>
</reference>
<dbReference type="Proteomes" id="UP000595254">
    <property type="component" value="Chromosome"/>
</dbReference>